<gene>
    <name evidence="2" type="ORF">LI82_06760</name>
</gene>
<dbReference type="AlphaFoldDB" id="A0A099T094"/>
<feature type="transmembrane region" description="Helical" evidence="1">
    <location>
        <begin position="124"/>
        <end position="142"/>
    </location>
</feature>
<name>A0A099T094_METMT</name>
<dbReference type="Proteomes" id="UP000029859">
    <property type="component" value="Unassembled WGS sequence"/>
</dbReference>
<dbReference type="InterPro" id="IPR012874">
    <property type="entry name" value="DUF1673_METspp"/>
</dbReference>
<protein>
    <recommendedName>
        <fullName evidence="4">DUF1673 domain-containing protein</fullName>
    </recommendedName>
</protein>
<proteinExistence type="predicted"/>
<dbReference type="OrthoDB" id="107566at2157"/>
<evidence type="ECO:0000313" key="2">
    <source>
        <dbReference type="EMBL" id="KGK98567.1"/>
    </source>
</evidence>
<evidence type="ECO:0000256" key="1">
    <source>
        <dbReference type="SAM" id="Phobius"/>
    </source>
</evidence>
<keyword evidence="1" id="KW-0812">Transmembrane</keyword>
<keyword evidence="1" id="KW-0472">Membrane</keyword>
<feature type="transmembrane region" description="Helical" evidence="1">
    <location>
        <begin position="57"/>
        <end position="76"/>
    </location>
</feature>
<organism evidence="2 3">
    <name type="scientific">Methanococcoides methylutens</name>
    <dbReference type="NCBI Taxonomy" id="2226"/>
    <lineage>
        <taxon>Archaea</taxon>
        <taxon>Methanobacteriati</taxon>
        <taxon>Methanobacteriota</taxon>
        <taxon>Stenosarchaea group</taxon>
        <taxon>Methanomicrobia</taxon>
        <taxon>Methanosarcinales</taxon>
        <taxon>Methanosarcinaceae</taxon>
        <taxon>Methanococcoides</taxon>
    </lineage>
</organism>
<evidence type="ECO:0000313" key="3">
    <source>
        <dbReference type="Proteomes" id="UP000029859"/>
    </source>
</evidence>
<feature type="transmembrane region" description="Helical" evidence="1">
    <location>
        <begin position="148"/>
        <end position="168"/>
    </location>
</feature>
<reference evidence="2 3" key="1">
    <citation type="submission" date="2014-09" db="EMBL/GenBank/DDBJ databases">
        <title>Draft genome sequence of an obligately methylotrophic methanogen, Methanococcoides methylutens, isolated from marine sediment.</title>
        <authorList>
            <person name="Guan Y."/>
            <person name="Ngugi D.K."/>
            <person name="Blom J."/>
            <person name="Ali S."/>
            <person name="Ferry J.G."/>
            <person name="Stingl U."/>
        </authorList>
    </citation>
    <scope>NUCLEOTIDE SEQUENCE [LARGE SCALE GENOMIC DNA]</scope>
    <source>
        <strain evidence="2 3">DSM 2657</strain>
    </source>
</reference>
<dbReference type="RefSeq" id="WP_048194310.1">
    <property type="nucleotide sequence ID" value="NZ_CAAGSM010000010.1"/>
</dbReference>
<dbReference type="Pfam" id="PF07895">
    <property type="entry name" value="DUF1673"/>
    <property type="match status" value="1"/>
</dbReference>
<evidence type="ECO:0008006" key="4">
    <source>
        <dbReference type="Google" id="ProtNLM"/>
    </source>
</evidence>
<keyword evidence="1" id="KW-1133">Transmembrane helix</keyword>
<comment type="caution">
    <text evidence="2">The sequence shown here is derived from an EMBL/GenBank/DDBJ whole genome shotgun (WGS) entry which is preliminary data.</text>
</comment>
<sequence>MVSFESVKRMMGWCPNVGAMEARNAVQFENLAINTPNNRGKRTHRDNGWWNKYHNRVLMELLLLMYLAVFTFDEYGKVNLDMYLIGAISGLFFHFLMGMNDWHRFNKAACRGSVQPQTTRKQKAITFLVIISLIAFVVFLVTNITGGMAFVSGTMLFVWIKILGVLYWEQKNGKTLIIHKISFFAVDINTLRTE</sequence>
<dbReference type="EMBL" id="JRHO01000013">
    <property type="protein sequence ID" value="KGK98567.1"/>
    <property type="molecule type" value="Genomic_DNA"/>
</dbReference>
<accession>A0A099T094</accession>
<feature type="transmembrane region" description="Helical" evidence="1">
    <location>
        <begin position="82"/>
        <end position="103"/>
    </location>
</feature>
<keyword evidence="3" id="KW-1185">Reference proteome</keyword>